<gene>
    <name evidence="5" type="ORF">AVDCRST_MAG18-2277</name>
</gene>
<evidence type="ECO:0000259" key="4">
    <source>
        <dbReference type="Pfam" id="PF01370"/>
    </source>
</evidence>
<proteinExistence type="inferred from homology"/>
<evidence type="ECO:0000256" key="1">
    <source>
        <dbReference type="ARBA" id="ARBA00007637"/>
    </source>
</evidence>
<keyword evidence="5" id="KW-0413">Isomerase</keyword>
<dbReference type="SUPFAM" id="SSF51735">
    <property type="entry name" value="NAD(P)-binding Rossmann-fold domains"/>
    <property type="match status" value="1"/>
</dbReference>
<organism evidence="5">
    <name type="scientific">uncultured Thermomicrobiales bacterium</name>
    <dbReference type="NCBI Taxonomy" id="1645740"/>
    <lineage>
        <taxon>Bacteria</taxon>
        <taxon>Pseudomonadati</taxon>
        <taxon>Thermomicrobiota</taxon>
        <taxon>Thermomicrobia</taxon>
        <taxon>Thermomicrobiales</taxon>
        <taxon>environmental samples</taxon>
    </lineage>
</organism>
<dbReference type="GO" id="GO:0016491">
    <property type="term" value="F:oxidoreductase activity"/>
    <property type="evidence" value="ECO:0007669"/>
    <property type="project" value="UniProtKB-KW"/>
</dbReference>
<dbReference type="GO" id="GO:0003978">
    <property type="term" value="F:UDP-glucose 4-epimerase activity"/>
    <property type="evidence" value="ECO:0007669"/>
    <property type="project" value="UniProtKB-EC"/>
</dbReference>
<keyword evidence="2" id="KW-0560">Oxidoreductase</keyword>
<protein>
    <submittedName>
        <fullName evidence="5">UDP-glucose 4-epimerase</fullName>
        <ecNumber evidence="5">5.1.3.2</ecNumber>
    </submittedName>
</protein>
<dbReference type="Gene3D" id="3.40.50.720">
    <property type="entry name" value="NAD(P)-binding Rossmann-like Domain"/>
    <property type="match status" value="1"/>
</dbReference>
<dbReference type="Pfam" id="PF01370">
    <property type="entry name" value="Epimerase"/>
    <property type="match status" value="1"/>
</dbReference>
<sequence length="244" mass="27518">MSTNGVRKRVLITGAAGRIGSSLAEQLKDRYDLRLQYNRTVPEQPPVADYVVADISKYEQISPAMEGIDAIIHMAGEPNTRASWDDVHEANIVGCYNVFEAARLAGVKKIIFASTNHVMGMYDRDRQWPIYCSQPVRPDSLYGVSKAFGENLGRHFVDQHGMSVICLRIGWFLQEPKDDIGRFMWLSPRDCAQVTWRAIESDVDYGIFYAISGNGGRHWDITETMEKLGYRPEDDAERVLGPQG</sequence>
<feature type="domain" description="NAD-dependent epimerase/dehydratase" evidence="4">
    <location>
        <begin position="10"/>
        <end position="169"/>
    </location>
</feature>
<name>A0A6J4VE50_9BACT</name>
<reference evidence="5" key="1">
    <citation type="submission" date="2020-02" db="EMBL/GenBank/DDBJ databases">
        <authorList>
            <person name="Meier V. D."/>
        </authorList>
    </citation>
    <scope>NUCLEOTIDE SEQUENCE</scope>
    <source>
        <strain evidence="5">AVDCRST_MAG18</strain>
    </source>
</reference>
<dbReference type="CDD" id="cd08946">
    <property type="entry name" value="SDR_e"/>
    <property type="match status" value="1"/>
</dbReference>
<dbReference type="InterPro" id="IPR001509">
    <property type="entry name" value="Epimerase_deHydtase"/>
</dbReference>
<accession>A0A6J4VE50</accession>
<keyword evidence="3" id="KW-0520">NAD</keyword>
<dbReference type="EC" id="5.1.3.2" evidence="5"/>
<dbReference type="EMBL" id="CADCWN010000173">
    <property type="protein sequence ID" value="CAA9573677.1"/>
    <property type="molecule type" value="Genomic_DNA"/>
</dbReference>
<dbReference type="PANTHER" id="PTHR43103:SF5">
    <property type="entry name" value="4-EPIMERASE, PUTATIVE (AFU_ORTHOLOGUE AFUA_7G00360)-RELATED"/>
    <property type="match status" value="1"/>
</dbReference>
<dbReference type="InterPro" id="IPR036291">
    <property type="entry name" value="NAD(P)-bd_dom_sf"/>
</dbReference>
<dbReference type="AlphaFoldDB" id="A0A6J4VE50"/>
<dbReference type="PANTHER" id="PTHR43103">
    <property type="entry name" value="NUCLEOSIDE-DIPHOSPHATE-SUGAR EPIMERASE"/>
    <property type="match status" value="1"/>
</dbReference>
<evidence type="ECO:0000256" key="2">
    <source>
        <dbReference type="ARBA" id="ARBA00023002"/>
    </source>
</evidence>
<comment type="similarity">
    <text evidence="1">Belongs to the NAD(P)-dependent epimerase/dehydratase family.</text>
</comment>
<evidence type="ECO:0000256" key="3">
    <source>
        <dbReference type="ARBA" id="ARBA00023027"/>
    </source>
</evidence>
<evidence type="ECO:0000313" key="5">
    <source>
        <dbReference type="EMBL" id="CAA9573677.1"/>
    </source>
</evidence>